<dbReference type="PANTHER" id="PTHR34478">
    <property type="entry name" value="PROTEIN LEMA"/>
    <property type="match status" value="1"/>
</dbReference>
<evidence type="ECO:0000256" key="1">
    <source>
        <dbReference type="ARBA" id="ARBA00004167"/>
    </source>
</evidence>
<comment type="subcellular location">
    <subcellularLocation>
        <location evidence="1">Membrane</location>
        <topology evidence="1">Single-pass membrane protein</topology>
    </subcellularLocation>
</comment>
<feature type="transmembrane region" description="Helical" evidence="6">
    <location>
        <begin position="231"/>
        <end position="252"/>
    </location>
</feature>
<protein>
    <submittedName>
        <fullName evidence="7">LemA family protein</fullName>
    </submittedName>
</protein>
<evidence type="ECO:0000256" key="4">
    <source>
        <dbReference type="ARBA" id="ARBA00022989"/>
    </source>
</evidence>
<keyword evidence="8" id="KW-1185">Reference proteome</keyword>
<dbReference type="SUPFAM" id="SSF140478">
    <property type="entry name" value="LemA-like"/>
    <property type="match status" value="1"/>
</dbReference>
<feature type="transmembrane region" description="Helical" evidence="6">
    <location>
        <begin position="531"/>
        <end position="549"/>
    </location>
</feature>
<feature type="transmembrane region" description="Helical" evidence="6">
    <location>
        <begin position="561"/>
        <end position="581"/>
    </location>
</feature>
<reference evidence="7 8" key="1">
    <citation type="submission" date="2021-02" db="EMBL/GenBank/DDBJ databases">
        <title>PHA producing bacteria isolated from coastal sediment in Guangdong, Shenzhen.</title>
        <authorList>
            <person name="Zheng W."/>
            <person name="Yu S."/>
            <person name="Huang Y."/>
        </authorList>
    </citation>
    <scope>NUCLEOTIDE SEQUENCE [LARGE SCALE GENOMIC DNA]</scope>
    <source>
        <strain evidence="7 8">TN21-5</strain>
    </source>
</reference>
<name>A0ABS3BJE6_9GAMM</name>
<evidence type="ECO:0000256" key="2">
    <source>
        <dbReference type="ARBA" id="ARBA00008854"/>
    </source>
</evidence>
<evidence type="ECO:0000256" key="3">
    <source>
        <dbReference type="ARBA" id="ARBA00022692"/>
    </source>
</evidence>
<evidence type="ECO:0000256" key="6">
    <source>
        <dbReference type="SAM" id="Phobius"/>
    </source>
</evidence>
<dbReference type="Gene3D" id="1.20.1440.20">
    <property type="entry name" value="LemA-like domain"/>
    <property type="match status" value="1"/>
</dbReference>
<evidence type="ECO:0000313" key="8">
    <source>
        <dbReference type="Proteomes" id="UP000664344"/>
    </source>
</evidence>
<dbReference type="EMBL" id="JAFKDB010000019">
    <property type="protein sequence ID" value="MBN7771021.1"/>
    <property type="molecule type" value="Genomic_DNA"/>
</dbReference>
<comment type="similarity">
    <text evidence="2">Belongs to the LemA family.</text>
</comment>
<proteinExistence type="inferred from homology"/>
<accession>A0ABS3BJE6</accession>
<dbReference type="InterPro" id="IPR023353">
    <property type="entry name" value="LemA-like_dom_sf"/>
</dbReference>
<dbReference type="InterPro" id="IPR007156">
    <property type="entry name" value="MamQ_LemA"/>
</dbReference>
<keyword evidence="4 6" id="KW-1133">Transmembrane helix</keyword>
<keyword evidence="3 6" id="KW-0812">Transmembrane</keyword>
<dbReference type="PANTHER" id="PTHR34478:SF2">
    <property type="entry name" value="MEMBRANE PROTEIN"/>
    <property type="match status" value="1"/>
</dbReference>
<dbReference type="Proteomes" id="UP000664344">
    <property type="component" value="Unassembled WGS sequence"/>
</dbReference>
<organism evidence="7 8">
    <name type="scientific">Marinobacter daepoensis</name>
    <dbReference type="NCBI Taxonomy" id="262077"/>
    <lineage>
        <taxon>Bacteria</taxon>
        <taxon>Pseudomonadati</taxon>
        <taxon>Pseudomonadota</taxon>
        <taxon>Gammaproteobacteria</taxon>
        <taxon>Pseudomonadales</taxon>
        <taxon>Marinobacteraceae</taxon>
        <taxon>Marinobacter</taxon>
    </lineage>
</organism>
<sequence>MKPAGIASIPGRLILATLTLACLVGSYFLMHQGLSELTEARQIERLPVTPLTALAEGPYLIQSDVSSALGTEPTPYARTPAVYVRYTLEEEYQDSDGDTRVRTLESGRRGLPFQATDETGAIIIDPTDALSEVEWHLDRTYRRQDGDLIYSEWALRPGDRIHAIALSGARGETLRFHGLTPFNLPPLISTRALDQLGGDRLFGAGLRISIATALLALGLALGLIALKVHRFWVYVVACTLLVSGTLSVLAVTRMSQEWAAILSIYEGRYQQLQQTQSSPLQRVDVAALAQLISNRTAGWLDHWMYEQAVEQRLPVPDLGPQEAELLHQRVEQRVPARYEHIRTGYALATVSAVLGLVLMVFAIRAVKLKRLIEAVPTSDSQGLSFGLSELKARITTDEDYPPLRDPLNQEACVAFDYKVEAKRGSGKNERWSTVEHRSNRVPFWLADPQGKVLTYPEGARIEYTRTRTSRRGNRRYTSSLLHDQADVYCLGFAGLDAHQPDRLSIQKDAGTPFLISGKGEDHLVLNRGAQGFAGIAASLGLFLFTATTLMASDGSFSPGNLLLSALIVPLVLCLYATVLHYNDLVFLRNRVNRARANIDTVLQKRHDLWPAVENLTKASMSHEKALMTTLAEMRTQPKASMASTRTVEQAIKGEQQATSKLLAKLEDYPDLKNHELIQQFMEIMSDTENYLSLLRNSYTESVMIYNSRIAVVPDLILARLFRFTPAPQFTQTTGNPQTTD</sequence>
<gene>
    <name evidence="7" type="ORF">JYP53_14035</name>
</gene>
<feature type="transmembrane region" description="Helical" evidence="6">
    <location>
        <begin position="201"/>
        <end position="224"/>
    </location>
</feature>
<dbReference type="RefSeq" id="WP_206557957.1">
    <property type="nucleotide sequence ID" value="NZ_JAFKDB010000019.1"/>
</dbReference>
<evidence type="ECO:0000313" key="7">
    <source>
        <dbReference type="EMBL" id="MBN7771021.1"/>
    </source>
</evidence>
<dbReference type="Pfam" id="PF04011">
    <property type="entry name" value="LemA"/>
    <property type="match status" value="1"/>
</dbReference>
<evidence type="ECO:0000256" key="5">
    <source>
        <dbReference type="ARBA" id="ARBA00023136"/>
    </source>
</evidence>
<feature type="transmembrane region" description="Helical" evidence="6">
    <location>
        <begin position="344"/>
        <end position="363"/>
    </location>
</feature>
<keyword evidence="5 6" id="KW-0472">Membrane</keyword>
<comment type="caution">
    <text evidence="7">The sequence shown here is derived from an EMBL/GenBank/DDBJ whole genome shotgun (WGS) entry which is preliminary data.</text>
</comment>